<keyword evidence="4" id="KW-1185">Reference proteome</keyword>
<evidence type="ECO:0000313" key="3">
    <source>
        <dbReference type="EMBL" id="GGI29346.1"/>
    </source>
</evidence>
<organism evidence="3 4">
    <name type="scientific">Pedobacter mendelii</name>
    <dbReference type="NCBI Taxonomy" id="1908240"/>
    <lineage>
        <taxon>Bacteria</taxon>
        <taxon>Pseudomonadati</taxon>
        <taxon>Bacteroidota</taxon>
        <taxon>Sphingobacteriia</taxon>
        <taxon>Sphingobacteriales</taxon>
        <taxon>Sphingobacteriaceae</taxon>
        <taxon>Pedobacter</taxon>
    </lineage>
</organism>
<dbReference type="PROSITE" id="PS50005">
    <property type="entry name" value="TPR"/>
    <property type="match status" value="1"/>
</dbReference>
<evidence type="ECO:0000313" key="4">
    <source>
        <dbReference type="Proteomes" id="UP000645390"/>
    </source>
</evidence>
<reference evidence="4" key="1">
    <citation type="journal article" date="2019" name="Int. J. Syst. Evol. Microbiol.">
        <title>The Global Catalogue of Microorganisms (GCM) 10K type strain sequencing project: providing services to taxonomists for standard genome sequencing and annotation.</title>
        <authorList>
            <consortium name="The Broad Institute Genomics Platform"/>
            <consortium name="The Broad Institute Genome Sequencing Center for Infectious Disease"/>
            <person name="Wu L."/>
            <person name="Ma J."/>
        </authorList>
    </citation>
    <scope>NUCLEOTIDE SEQUENCE [LARGE SCALE GENOMIC DNA]</scope>
    <source>
        <strain evidence="4">CCM 8939</strain>
    </source>
</reference>
<dbReference type="RefSeq" id="WP_229746806.1">
    <property type="nucleotide sequence ID" value="NZ_BMDJ01000016.1"/>
</dbReference>
<evidence type="ECO:0008006" key="5">
    <source>
        <dbReference type="Google" id="ProtNLM"/>
    </source>
</evidence>
<proteinExistence type="predicted"/>
<dbReference type="Proteomes" id="UP000645390">
    <property type="component" value="Unassembled WGS sequence"/>
</dbReference>
<dbReference type="InterPro" id="IPR019734">
    <property type="entry name" value="TPR_rpt"/>
</dbReference>
<accession>A0ABQ2BP87</accession>
<dbReference type="EMBL" id="BMDJ01000016">
    <property type="protein sequence ID" value="GGI29346.1"/>
    <property type="molecule type" value="Genomic_DNA"/>
</dbReference>
<evidence type="ECO:0000256" key="2">
    <source>
        <dbReference type="SAM" id="SignalP"/>
    </source>
</evidence>
<feature type="repeat" description="TPR" evidence="1">
    <location>
        <begin position="262"/>
        <end position="295"/>
    </location>
</feature>
<dbReference type="PROSITE" id="PS50293">
    <property type="entry name" value="TPR_REGION"/>
    <property type="match status" value="1"/>
</dbReference>
<keyword evidence="2" id="KW-0732">Signal</keyword>
<dbReference type="InterPro" id="IPR011990">
    <property type="entry name" value="TPR-like_helical_dom_sf"/>
</dbReference>
<dbReference type="SUPFAM" id="SSF48452">
    <property type="entry name" value="TPR-like"/>
    <property type="match status" value="1"/>
</dbReference>
<protein>
    <recommendedName>
        <fullName evidence="5">Tetratricopeptide repeat protein</fullName>
    </recommendedName>
</protein>
<dbReference type="Pfam" id="PF00515">
    <property type="entry name" value="TPR_1"/>
    <property type="match status" value="1"/>
</dbReference>
<feature type="chain" id="PRO_5045629430" description="Tetratricopeptide repeat protein" evidence="2">
    <location>
        <begin position="36"/>
        <end position="306"/>
    </location>
</feature>
<gene>
    <name evidence="3" type="ORF">GCM10008119_37170</name>
</gene>
<comment type="caution">
    <text evidence="3">The sequence shown here is derived from an EMBL/GenBank/DDBJ whole genome shotgun (WGS) entry which is preliminary data.</text>
</comment>
<feature type="signal peptide" evidence="2">
    <location>
        <begin position="1"/>
        <end position="35"/>
    </location>
</feature>
<keyword evidence="1" id="KW-0802">TPR repeat</keyword>
<dbReference type="Gene3D" id="1.25.40.10">
    <property type="entry name" value="Tetratricopeptide repeat domain"/>
    <property type="match status" value="1"/>
</dbReference>
<sequence>MKKLQFNITINAPCMKLCKFLKILSLFIFPLTVLAQTDNSELQKMYNEDQSSRMVKNINWSVLSKQDKEREKRVYEMINSEQIITGKDYYNSAMIFQHDNDTIASSMAVKHMKKAIELDSTINKWLLAAAIDRDLMRQKKPQIYGTQYVMNNGETKWKRYDIDSTQVTDEQRKFYKVETLAEQILKERNMNLTPISEFHSKSSSINQTIKFIKSEHKKGLKSAYNTSENELNGFAYELLKAKKENDALEIFILNTKLYPNQFNTFDSLGECLLLLGKKEESLNAYKKALKLNPKNENARKIIESQK</sequence>
<evidence type="ECO:0000256" key="1">
    <source>
        <dbReference type="PROSITE-ProRule" id="PRU00339"/>
    </source>
</evidence>
<name>A0ABQ2BP87_9SPHI</name>
<dbReference type="SMART" id="SM00028">
    <property type="entry name" value="TPR"/>
    <property type="match status" value="1"/>
</dbReference>